<feature type="binding site" evidence="6">
    <location>
        <position position="100"/>
    </location>
    <ligand>
        <name>FMN</name>
        <dbReference type="ChEBI" id="CHEBI:58210"/>
    </ligand>
</feature>
<feature type="binding site" evidence="6">
    <location>
        <position position="150"/>
    </location>
    <ligand>
        <name>FMN</name>
        <dbReference type="ChEBI" id="CHEBI:58210"/>
    </ligand>
</feature>
<dbReference type="SUPFAM" id="SSF51679">
    <property type="entry name" value="Bacterial luciferase-like"/>
    <property type="match status" value="1"/>
</dbReference>
<dbReference type="Proteomes" id="UP000198967">
    <property type="component" value="Unassembled WGS sequence"/>
</dbReference>
<feature type="binding site" evidence="6">
    <location>
        <position position="54"/>
    </location>
    <ligand>
        <name>FMN</name>
        <dbReference type="ChEBI" id="CHEBI:58210"/>
    </ligand>
</feature>
<name>A0A1G7ZFB3_PSEOR</name>
<feature type="binding site" evidence="6">
    <location>
        <position position="225"/>
    </location>
    <ligand>
        <name>FMN</name>
        <dbReference type="ChEBI" id="CHEBI:58210"/>
    </ligand>
</feature>
<dbReference type="InterPro" id="IPR051260">
    <property type="entry name" value="Diverse_substr_monoxygenases"/>
</dbReference>
<dbReference type="STRING" id="366584.SAMN05216377_118117"/>
<evidence type="ECO:0000256" key="3">
    <source>
        <dbReference type="ARBA" id="ARBA00023002"/>
    </source>
</evidence>
<reference evidence="8 9" key="1">
    <citation type="submission" date="2016-10" db="EMBL/GenBank/DDBJ databases">
        <authorList>
            <person name="de Groot N.N."/>
        </authorList>
    </citation>
    <scope>NUCLEOTIDE SEQUENCE [LARGE SCALE GENOMIC DNA]</scope>
    <source>
        <strain evidence="8 9">CGMCC 4.3143</strain>
    </source>
</reference>
<dbReference type="GO" id="GO:0004497">
    <property type="term" value="F:monooxygenase activity"/>
    <property type="evidence" value="ECO:0007669"/>
    <property type="project" value="UniProtKB-KW"/>
</dbReference>
<organism evidence="8 9">
    <name type="scientific">Pseudonocardia oroxyli</name>
    <dbReference type="NCBI Taxonomy" id="366584"/>
    <lineage>
        <taxon>Bacteria</taxon>
        <taxon>Bacillati</taxon>
        <taxon>Actinomycetota</taxon>
        <taxon>Actinomycetes</taxon>
        <taxon>Pseudonocardiales</taxon>
        <taxon>Pseudonocardiaceae</taxon>
        <taxon>Pseudonocardia</taxon>
    </lineage>
</organism>
<evidence type="ECO:0000313" key="9">
    <source>
        <dbReference type="Proteomes" id="UP000198967"/>
    </source>
</evidence>
<dbReference type="InterPro" id="IPR016215">
    <property type="entry name" value="NTA_MOA"/>
</dbReference>
<dbReference type="InterPro" id="IPR036661">
    <property type="entry name" value="Luciferase-like_sf"/>
</dbReference>
<accession>A0A1G7ZFB3</accession>
<dbReference type="PIRSF" id="PIRSF000337">
    <property type="entry name" value="NTA_MOA"/>
    <property type="match status" value="1"/>
</dbReference>
<protein>
    <submittedName>
        <fullName evidence="8">FMN-dependent oxidoreductase, nitrilotriacetate monooxygenase family</fullName>
    </submittedName>
</protein>
<dbReference type="AlphaFoldDB" id="A0A1G7ZFB3"/>
<dbReference type="EMBL" id="FNBE01000018">
    <property type="protein sequence ID" value="SDH07257.1"/>
    <property type="molecule type" value="Genomic_DNA"/>
</dbReference>
<feature type="binding site" evidence="6">
    <location>
        <position position="154"/>
    </location>
    <ligand>
        <name>FMN</name>
        <dbReference type="ChEBI" id="CHEBI:58210"/>
    </ligand>
</feature>
<keyword evidence="1 6" id="KW-0285">Flavoprotein</keyword>
<proteinExistence type="inferred from homology"/>
<dbReference type="NCBIfam" id="TIGR03860">
    <property type="entry name" value="FMN_nitrolo"/>
    <property type="match status" value="1"/>
</dbReference>
<dbReference type="GO" id="GO:0016705">
    <property type="term" value="F:oxidoreductase activity, acting on paired donors, with incorporation or reduction of molecular oxygen"/>
    <property type="evidence" value="ECO:0007669"/>
    <property type="project" value="InterPro"/>
</dbReference>
<dbReference type="Gene3D" id="3.20.20.30">
    <property type="entry name" value="Luciferase-like domain"/>
    <property type="match status" value="1"/>
</dbReference>
<dbReference type="InterPro" id="IPR011251">
    <property type="entry name" value="Luciferase-like_dom"/>
</dbReference>
<evidence type="ECO:0000259" key="7">
    <source>
        <dbReference type="Pfam" id="PF00296"/>
    </source>
</evidence>
<sequence length="435" mass="48594">MFRLGWFLGNGFGMQPWFGDWAGRSMTEWTQPGLYVDLTTSLERAGFDLLFIEDTSMVEDTYGGSAETTLKYGLMAPKNDPVPLVPLLAAATEHIGIAVTMSTIQYPPFLAARSMVTLDHLTKGRAGVNVVTSVTHRVAQNFGYDQHFDHAERYAMAEEWMDCVSALWESWGPDALVHDQVTPRYADHTKVTPIDFVGRYFKVRGPLNTIPGPQRRPVVAQAGNSTPGRELAARNADTMLALAKTPAEMKALRQDMDERLIRHGRKPEDLKILFMAVPFLGDTDRDAQERFDRHHARKKDPNSIEQRLWYLSYVSGGVVDYKKYDLDGPVPQEVGNGETTTAKAWLEGSRDITLRDLAEGPGNYGMEFVGSSETMAGQMAEAMEEAGGDGFLLYPEVTRRSIMEVCDGLAPALRRRGVIRDGYSHKTFRENLLSF</sequence>
<keyword evidence="3" id="KW-0560">Oxidoreductase</keyword>
<comment type="similarity">
    <text evidence="5">Belongs to the NtaA/SnaA/DszA monooxygenase family.</text>
</comment>
<evidence type="ECO:0000256" key="5">
    <source>
        <dbReference type="ARBA" id="ARBA00033748"/>
    </source>
</evidence>
<evidence type="ECO:0000256" key="6">
    <source>
        <dbReference type="PIRSR" id="PIRSR000337-1"/>
    </source>
</evidence>
<evidence type="ECO:0000256" key="1">
    <source>
        <dbReference type="ARBA" id="ARBA00022630"/>
    </source>
</evidence>
<keyword evidence="9" id="KW-1185">Reference proteome</keyword>
<evidence type="ECO:0000256" key="2">
    <source>
        <dbReference type="ARBA" id="ARBA00022643"/>
    </source>
</evidence>
<gene>
    <name evidence="8" type="ORF">SAMN05216377_118117</name>
</gene>
<dbReference type="Pfam" id="PF00296">
    <property type="entry name" value="Bac_luciferase"/>
    <property type="match status" value="1"/>
</dbReference>
<dbReference type="PANTHER" id="PTHR30011">
    <property type="entry name" value="ALKANESULFONATE MONOOXYGENASE-RELATED"/>
    <property type="match status" value="1"/>
</dbReference>
<feature type="domain" description="Luciferase-like" evidence="7">
    <location>
        <begin position="36"/>
        <end position="389"/>
    </location>
</feature>
<dbReference type="OrthoDB" id="9135350at2"/>
<evidence type="ECO:0000256" key="4">
    <source>
        <dbReference type="ARBA" id="ARBA00023033"/>
    </source>
</evidence>
<evidence type="ECO:0000313" key="8">
    <source>
        <dbReference type="EMBL" id="SDH07257.1"/>
    </source>
</evidence>
<dbReference type="PANTHER" id="PTHR30011:SF16">
    <property type="entry name" value="C2H2 FINGER DOMAIN TRANSCRIPTION FACTOR (EUROFUNG)-RELATED"/>
    <property type="match status" value="1"/>
</dbReference>
<dbReference type="RefSeq" id="WP_093089013.1">
    <property type="nucleotide sequence ID" value="NZ_FNBE01000018.1"/>
</dbReference>
<keyword evidence="2 6" id="KW-0288">FMN</keyword>
<keyword evidence="4 8" id="KW-0503">Monooxygenase</keyword>